<dbReference type="InterPro" id="IPR003593">
    <property type="entry name" value="AAA+_ATPase"/>
</dbReference>
<evidence type="ECO:0000256" key="9">
    <source>
        <dbReference type="SAM" id="MobiDB-lite"/>
    </source>
</evidence>
<gene>
    <name evidence="13" type="ORF">PENSTE_c010G07613</name>
</gene>
<dbReference type="InterPro" id="IPR017871">
    <property type="entry name" value="ABC_transporter-like_CS"/>
</dbReference>
<evidence type="ECO:0000313" key="13">
    <source>
        <dbReference type="EMBL" id="OQE22520.1"/>
    </source>
</evidence>
<dbReference type="PANTHER" id="PTHR24221:SF651">
    <property type="entry name" value="HEAVY METAL TOLERANCE PROTEIN"/>
    <property type="match status" value="1"/>
</dbReference>
<feature type="transmembrane region" description="Helical" evidence="10">
    <location>
        <begin position="498"/>
        <end position="518"/>
    </location>
</feature>
<evidence type="ECO:0000259" key="11">
    <source>
        <dbReference type="PROSITE" id="PS50893"/>
    </source>
</evidence>
<evidence type="ECO:0000313" key="14">
    <source>
        <dbReference type="Proteomes" id="UP000191285"/>
    </source>
</evidence>
<protein>
    <recommendedName>
        <fullName evidence="15">ABC transporter domain-containing protein</fullName>
    </recommendedName>
</protein>
<dbReference type="SUPFAM" id="SSF52540">
    <property type="entry name" value="P-loop containing nucleoside triphosphate hydrolases"/>
    <property type="match status" value="1"/>
</dbReference>
<dbReference type="GO" id="GO:0005524">
    <property type="term" value="F:ATP binding"/>
    <property type="evidence" value="ECO:0007669"/>
    <property type="project" value="UniProtKB-KW"/>
</dbReference>
<dbReference type="PROSITE" id="PS50893">
    <property type="entry name" value="ABC_TRANSPORTER_2"/>
    <property type="match status" value="1"/>
</dbReference>
<dbReference type="InterPro" id="IPR039421">
    <property type="entry name" value="Type_1_exporter"/>
</dbReference>
<feature type="transmembrane region" description="Helical" evidence="10">
    <location>
        <begin position="92"/>
        <end position="110"/>
    </location>
</feature>
<feature type="transmembrane region" description="Helical" evidence="10">
    <location>
        <begin position="354"/>
        <end position="377"/>
    </location>
</feature>
<dbReference type="GO" id="GO:0000041">
    <property type="term" value="P:transition metal ion transport"/>
    <property type="evidence" value="ECO:0007669"/>
    <property type="project" value="UniProtKB-ARBA"/>
</dbReference>
<organism evidence="13 14">
    <name type="scientific">Penicillium steckii</name>
    <dbReference type="NCBI Taxonomy" id="303698"/>
    <lineage>
        <taxon>Eukaryota</taxon>
        <taxon>Fungi</taxon>
        <taxon>Dikarya</taxon>
        <taxon>Ascomycota</taxon>
        <taxon>Pezizomycotina</taxon>
        <taxon>Eurotiomycetes</taxon>
        <taxon>Eurotiomycetidae</taxon>
        <taxon>Eurotiales</taxon>
        <taxon>Aspergillaceae</taxon>
        <taxon>Penicillium</taxon>
    </lineage>
</organism>
<evidence type="ECO:0000256" key="1">
    <source>
        <dbReference type="ARBA" id="ARBA00004141"/>
    </source>
</evidence>
<evidence type="ECO:0000256" key="4">
    <source>
        <dbReference type="ARBA" id="ARBA00022741"/>
    </source>
</evidence>
<evidence type="ECO:0000256" key="2">
    <source>
        <dbReference type="ARBA" id="ARBA00022448"/>
    </source>
</evidence>
<dbReference type="STRING" id="303698.A0A1V6T9D0"/>
<comment type="subcellular location">
    <subcellularLocation>
        <location evidence="1">Membrane</location>
        <topology evidence="1">Multi-pass membrane protein</topology>
    </subcellularLocation>
</comment>
<evidence type="ECO:0000256" key="6">
    <source>
        <dbReference type="ARBA" id="ARBA00022989"/>
    </source>
</evidence>
<feature type="transmembrane region" description="Helical" evidence="10">
    <location>
        <begin position="383"/>
        <end position="403"/>
    </location>
</feature>
<keyword evidence="6 10" id="KW-1133">Transmembrane helix</keyword>
<dbReference type="CDD" id="cd18583">
    <property type="entry name" value="ABC_6TM_HMT1"/>
    <property type="match status" value="1"/>
</dbReference>
<dbReference type="InterPro" id="IPR011527">
    <property type="entry name" value="ABC1_TM_dom"/>
</dbReference>
<reference evidence="14" key="1">
    <citation type="journal article" date="2017" name="Nat. Microbiol.">
        <title>Global analysis of biosynthetic gene clusters reveals vast potential of secondary metabolite production in Penicillium species.</title>
        <authorList>
            <person name="Nielsen J.C."/>
            <person name="Grijseels S."/>
            <person name="Prigent S."/>
            <person name="Ji B."/>
            <person name="Dainat J."/>
            <person name="Nielsen K.F."/>
            <person name="Frisvad J.C."/>
            <person name="Workman M."/>
            <person name="Nielsen J."/>
        </authorList>
    </citation>
    <scope>NUCLEOTIDE SEQUENCE [LARGE SCALE GENOMIC DNA]</scope>
    <source>
        <strain evidence="14">IBT 24891</strain>
    </source>
</reference>
<feature type="transmembrane region" description="Helical" evidence="10">
    <location>
        <begin position="473"/>
        <end position="492"/>
    </location>
</feature>
<feature type="transmembrane region" description="Helical" evidence="10">
    <location>
        <begin position="16"/>
        <end position="36"/>
    </location>
</feature>
<keyword evidence="5" id="KW-0067">ATP-binding</keyword>
<evidence type="ECO:0000256" key="7">
    <source>
        <dbReference type="ARBA" id="ARBA00023136"/>
    </source>
</evidence>
<dbReference type="InterPro" id="IPR036640">
    <property type="entry name" value="ABC1_TM_sf"/>
</dbReference>
<dbReference type="GO" id="GO:0016887">
    <property type="term" value="F:ATP hydrolysis activity"/>
    <property type="evidence" value="ECO:0007669"/>
    <property type="project" value="InterPro"/>
</dbReference>
<accession>A0A1V6T9D0</accession>
<dbReference type="PROSITE" id="PS00211">
    <property type="entry name" value="ABC_TRANSPORTER_1"/>
    <property type="match status" value="1"/>
</dbReference>
<keyword evidence="14" id="KW-1185">Reference proteome</keyword>
<dbReference type="Gene3D" id="3.40.50.300">
    <property type="entry name" value="P-loop containing nucleotide triphosphate hydrolases"/>
    <property type="match status" value="1"/>
</dbReference>
<dbReference type="EMBL" id="MLKD01000010">
    <property type="protein sequence ID" value="OQE22520.1"/>
    <property type="molecule type" value="Genomic_DNA"/>
</dbReference>
<evidence type="ECO:0000259" key="12">
    <source>
        <dbReference type="PROSITE" id="PS50929"/>
    </source>
</evidence>
<dbReference type="PANTHER" id="PTHR24221">
    <property type="entry name" value="ATP-BINDING CASSETTE SUB-FAMILY B"/>
    <property type="match status" value="1"/>
</dbReference>
<dbReference type="Proteomes" id="UP000191285">
    <property type="component" value="Unassembled WGS sequence"/>
</dbReference>
<dbReference type="AlphaFoldDB" id="A0A1V6T9D0"/>
<keyword evidence="2" id="KW-0813">Transport</keyword>
<dbReference type="GO" id="GO:0140359">
    <property type="term" value="F:ABC-type transporter activity"/>
    <property type="evidence" value="ECO:0007669"/>
    <property type="project" value="InterPro"/>
</dbReference>
<dbReference type="SUPFAM" id="SSF90123">
    <property type="entry name" value="ABC transporter transmembrane region"/>
    <property type="match status" value="1"/>
</dbReference>
<feature type="domain" description="ABC transmembrane type-1" evidence="12">
    <location>
        <begin position="245"/>
        <end position="527"/>
    </location>
</feature>
<keyword evidence="4" id="KW-0547">Nucleotide-binding</keyword>
<dbReference type="InterPro" id="IPR003439">
    <property type="entry name" value="ABC_transporter-like_ATP-bd"/>
</dbReference>
<dbReference type="Pfam" id="PF00664">
    <property type="entry name" value="ABC_membrane"/>
    <property type="match status" value="1"/>
</dbReference>
<evidence type="ECO:0000256" key="8">
    <source>
        <dbReference type="ARBA" id="ARBA00024363"/>
    </source>
</evidence>
<name>A0A1V6T9D0_9EURO</name>
<feature type="region of interest" description="Disordered" evidence="9">
    <location>
        <begin position="189"/>
        <end position="208"/>
    </location>
</feature>
<dbReference type="Gene3D" id="1.20.1560.10">
    <property type="entry name" value="ABC transporter type 1, transmembrane domain"/>
    <property type="match status" value="1"/>
</dbReference>
<keyword evidence="7 10" id="KW-0472">Membrane</keyword>
<dbReference type="GO" id="GO:0005774">
    <property type="term" value="C:vacuolar membrane"/>
    <property type="evidence" value="ECO:0007669"/>
    <property type="project" value="TreeGrafter"/>
</dbReference>
<evidence type="ECO:0000256" key="5">
    <source>
        <dbReference type="ARBA" id="ARBA00022840"/>
    </source>
</evidence>
<sequence>MTKITDSFLLPPSALYPPYPLALASVYLLSSITLRARAGRVRVQSGKSIVAQNNARVIWWLLLVFTLALLSNILGMVYGAHQNNKCISQPPISTASLTGVFLFLAASLLPDSQGPYQPSPSFRYTSVTALIFESALALNQTIQIARFPLLCSRDALTVSSLALAYGRIILLSATLASLVLGKRKSTDPSHESLLGASNNSQHGYGTVQQAPDAQSTDWVDYILGLKEIIPLIWPTGSTAMQLRAIVCLFILVAQRIVNVLVPLQLGRVVATLGRDRIPFMDLSIYMICRAIQGQQGVLASIRAILWIPFGQATYRKLTERAFQHVLSLSLEFHLGKRQGEVMSAMNKGSSLNTFLDSLIFQLFPMVADIGIAAASLLVAFDPFYSLIILTVGGLYLFVTIYMARYRGRARRQMVLCDREIDAIRSDAIMAYDVVHYNSAMDQEHQRLSSHITSFQTAEFSVLMSLNLLNSVQNLIFTVGVGLVCFLSAYNISAGIEEVPLFVTLVAYLAQLQAPLSFFGSFYTQIQNNLIDAERMLALFHEKPMVIDKPGATPLTVFKGHIQLEGVTFGYDPRRLAVQDITLDIRPGQSIAIVGESGSGKSTLLRLLFRFYDVTKGRILIDGRPVDDITIDSLRQHIGVVPQETMLFNETLMYNLRYVRPTATDEEIYDACRAASVHDKIMALPDGYQTRVGERGLRLSGGEKQRISIARVLLKSPRVLLLDEATASLDSETEKSIQASLAKISVGRTTITIAHRLSTITSCDEIVVLQEGGVIERGTHSSLVQQRGRYWHMWDKQRLQREKEN</sequence>
<comment type="similarity">
    <text evidence="8">Belongs to the ABC transporter superfamily. ABCB family. Heavy Metal importer (TC 3.A.1.210) subfamily.</text>
</comment>
<dbReference type="SMART" id="SM00382">
    <property type="entry name" value="AAA"/>
    <property type="match status" value="1"/>
</dbReference>
<dbReference type="Pfam" id="PF00005">
    <property type="entry name" value="ABC_tran"/>
    <property type="match status" value="1"/>
</dbReference>
<keyword evidence="3 10" id="KW-0812">Transmembrane</keyword>
<feature type="transmembrane region" description="Helical" evidence="10">
    <location>
        <begin position="57"/>
        <end position="80"/>
    </location>
</feature>
<evidence type="ECO:0000256" key="10">
    <source>
        <dbReference type="SAM" id="Phobius"/>
    </source>
</evidence>
<dbReference type="OrthoDB" id="6500128at2759"/>
<dbReference type="InterPro" id="IPR027417">
    <property type="entry name" value="P-loop_NTPase"/>
</dbReference>
<feature type="transmembrane region" description="Helical" evidence="10">
    <location>
        <begin position="122"/>
        <end position="142"/>
    </location>
</feature>
<evidence type="ECO:0008006" key="15">
    <source>
        <dbReference type="Google" id="ProtNLM"/>
    </source>
</evidence>
<comment type="caution">
    <text evidence="13">The sequence shown here is derived from an EMBL/GenBank/DDBJ whole genome shotgun (WGS) entry which is preliminary data.</text>
</comment>
<feature type="domain" description="ABC transporter" evidence="11">
    <location>
        <begin position="561"/>
        <end position="795"/>
    </location>
</feature>
<feature type="transmembrane region" description="Helical" evidence="10">
    <location>
        <begin position="162"/>
        <end position="180"/>
    </location>
</feature>
<dbReference type="PROSITE" id="PS50929">
    <property type="entry name" value="ABC_TM1F"/>
    <property type="match status" value="1"/>
</dbReference>
<proteinExistence type="inferred from homology"/>
<feature type="compositionally biased region" description="Polar residues" evidence="9">
    <location>
        <begin position="195"/>
        <end position="208"/>
    </location>
</feature>
<dbReference type="FunFam" id="3.40.50.300:FF:000186">
    <property type="entry name" value="ATP-binding cassette sub-family B member 7, mitochondrial"/>
    <property type="match status" value="1"/>
</dbReference>
<evidence type="ECO:0000256" key="3">
    <source>
        <dbReference type="ARBA" id="ARBA00022692"/>
    </source>
</evidence>